<dbReference type="UniPathway" id="UPA00053">
    <property type="reaction ID" value="UER00086"/>
</dbReference>
<keyword evidence="4" id="KW-0028">Amino-acid biosynthesis</keyword>
<dbReference type="PANTHER" id="PTHR43699:SF1">
    <property type="entry name" value="3-DEHYDROQUINATE DEHYDRATASE"/>
    <property type="match status" value="1"/>
</dbReference>
<dbReference type="AlphaFoldDB" id="A0A420W8A1"/>
<dbReference type="GO" id="GO:0008652">
    <property type="term" value="P:amino acid biosynthetic process"/>
    <property type="evidence" value="ECO:0007669"/>
    <property type="project" value="UniProtKB-KW"/>
</dbReference>
<name>A0A420W8A1_9BACT</name>
<evidence type="ECO:0000313" key="6">
    <source>
        <dbReference type="Proteomes" id="UP000280881"/>
    </source>
</evidence>
<keyword evidence="4" id="KW-0057">Aromatic amino acid biosynthesis</keyword>
<feature type="binding site" evidence="4">
    <location>
        <position position="69"/>
    </location>
    <ligand>
        <name>3-dehydroquinate</name>
        <dbReference type="ChEBI" id="CHEBI:32364"/>
    </ligand>
</feature>
<organism evidence="5 6">
    <name type="scientific">Thermovibrio guaymasensis</name>
    <dbReference type="NCBI Taxonomy" id="240167"/>
    <lineage>
        <taxon>Bacteria</taxon>
        <taxon>Pseudomonadati</taxon>
        <taxon>Aquificota</taxon>
        <taxon>Aquificia</taxon>
        <taxon>Desulfurobacteriales</taxon>
        <taxon>Desulfurobacteriaceae</taxon>
        <taxon>Thermovibrio</taxon>
    </lineage>
</organism>
<dbReference type="InterPro" id="IPR013785">
    <property type="entry name" value="Aldolase_TIM"/>
</dbReference>
<dbReference type="PROSITE" id="PS01028">
    <property type="entry name" value="DEHYDROQUINASE_I"/>
    <property type="match status" value="1"/>
</dbReference>
<evidence type="ECO:0000256" key="1">
    <source>
        <dbReference type="ARBA" id="ARBA00001864"/>
    </source>
</evidence>
<comment type="function">
    <text evidence="4">Involved in the third step of the chorismate pathway, which leads to the biosynthesis of aromatic amino acids. Catalyzes the cis-dehydration of 3-dehydroquinate (DHQ) and introduces the first double bond of the aromatic ring to yield 3-dehydroshikimate.</text>
</comment>
<feature type="binding site" evidence="4">
    <location>
        <position position="193"/>
    </location>
    <ligand>
        <name>3-dehydroquinate</name>
        <dbReference type="ChEBI" id="CHEBI:32364"/>
    </ligand>
</feature>
<dbReference type="Gene3D" id="3.20.20.70">
    <property type="entry name" value="Aldolase class I"/>
    <property type="match status" value="1"/>
</dbReference>
<keyword evidence="2 4" id="KW-0456">Lyase</keyword>
<dbReference type="InterPro" id="IPR050146">
    <property type="entry name" value="Type-I_3-dehydroquinase"/>
</dbReference>
<gene>
    <name evidence="4" type="primary">aroD</name>
    <name evidence="5" type="ORF">C7457_0410</name>
</gene>
<comment type="caution">
    <text evidence="5">The sequence shown here is derived from an EMBL/GenBank/DDBJ whole genome shotgun (WGS) entry which is preliminary data.</text>
</comment>
<comment type="caution">
    <text evidence="4">Lacks conserved residue(s) required for the propagation of feature annotation.</text>
</comment>
<dbReference type="HAMAP" id="MF_00214">
    <property type="entry name" value="AroD"/>
    <property type="match status" value="1"/>
</dbReference>
<evidence type="ECO:0000256" key="4">
    <source>
        <dbReference type="HAMAP-Rule" id="MF_00214"/>
    </source>
</evidence>
<feature type="active site" description="Proton donor/acceptor" evidence="4">
    <location>
        <position position="128"/>
    </location>
</feature>
<protein>
    <recommendedName>
        <fullName evidence="4">3-dehydroquinate dehydratase</fullName>
        <shortName evidence="4">3-dehydroquinase</shortName>
        <ecNumber evidence="4">4.2.1.10</ecNumber>
    </recommendedName>
    <alternativeName>
        <fullName evidence="4">Type I DHQase</fullName>
    </alternativeName>
    <alternativeName>
        <fullName evidence="4">Type I dehydroquinase</fullName>
        <shortName evidence="4">DHQ1</shortName>
    </alternativeName>
</protein>
<dbReference type="EMBL" id="RBIE01000001">
    <property type="protein sequence ID" value="RKQ63536.1"/>
    <property type="molecule type" value="Genomic_DNA"/>
</dbReference>
<comment type="pathway">
    <text evidence="4">Metabolic intermediate biosynthesis; chorismate biosynthesis; chorismate from D-erythrose 4-phosphate and phosphoenolpyruvate: step 3/7.</text>
</comment>
<reference evidence="5 6" key="1">
    <citation type="submission" date="2018-10" db="EMBL/GenBank/DDBJ databases">
        <title>Genomic Encyclopedia of Type Strains, Phase IV (KMG-IV): sequencing the most valuable type-strain genomes for metagenomic binning, comparative biology and taxonomic classification.</title>
        <authorList>
            <person name="Goeker M."/>
        </authorList>
    </citation>
    <scope>NUCLEOTIDE SEQUENCE [LARGE SCALE GENOMIC DNA]</scope>
    <source>
        <strain evidence="5 6">DSM 15521</strain>
    </source>
</reference>
<dbReference type="SUPFAM" id="SSF51569">
    <property type="entry name" value="Aldolase"/>
    <property type="match status" value="1"/>
</dbReference>
<dbReference type="InterPro" id="IPR018508">
    <property type="entry name" value="3-dehydroquinate_DH_AS"/>
</dbReference>
<dbReference type="GO" id="GO:0046279">
    <property type="term" value="P:3,4-dihydroxybenzoate biosynthetic process"/>
    <property type="evidence" value="ECO:0007669"/>
    <property type="project" value="UniProtKB-ARBA"/>
</dbReference>
<keyword evidence="3 4" id="KW-0704">Schiff base</keyword>
<dbReference type="RefSeq" id="WP_121169780.1">
    <property type="nucleotide sequence ID" value="NZ_RBIE01000001.1"/>
</dbReference>
<dbReference type="NCBIfam" id="TIGR01093">
    <property type="entry name" value="aroD"/>
    <property type="match status" value="1"/>
</dbReference>
<evidence type="ECO:0000313" key="5">
    <source>
        <dbReference type="EMBL" id="RKQ63536.1"/>
    </source>
</evidence>
<dbReference type="OrthoDB" id="9813659at2"/>
<dbReference type="PANTHER" id="PTHR43699">
    <property type="entry name" value="3-DEHYDROQUINATE DEHYDRATASE"/>
    <property type="match status" value="1"/>
</dbReference>
<keyword evidence="6" id="KW-1185">Reference proteome</keyword>
<dbReference type="CDD" id="cd00502">
    <property type="entry name" value="DHQase_I"/>
    <property type="match status" value="1"/>
</dbReference>
<dbReference type="GO" id="GO:0009073">
    <property type="term" value="P:aromatic amino acid family biosynthetic process"/>
    <property type="evidence" value="ECO:0007669"/>
    <property type="project" value="UniProtKB-KW"/>
</dbReference>
<proteinExistence type="inferred from homology"/>
<dbReference type="InterPro" id="IPR001381">
    <property type="entry name" value="DHquinase_I"/>
</dbReference>
<dbReference type="Pfam" id="PF01487">
    <property type="entry name" value="DHquinase_I"/>
    <property type="match status" value="1"/>
</dbReference>
<evidence type="ECO:0000256" key="3">
    <source>
        <dbReference type="ARBA" id="ARBA00023270"/>
    </source>
</evidence>
<comment type="similarity">
    <text evidence="4">Belongs to the type-I 3-dehydroquinase family.</text>
</comment>
<feature type="binding site" evidence="4">
    <location>
        <position position="216"/>
    </location>
    <ligand>
        <name>3-dehydroquinate</name>
        <dbReference type="ChEBI" id="CHEBI:32364"/>
    </ligand>
</feature>
<sequence>MQIGTVELGNRPAVILVPNWNNLEKELERARDLRIDLVEARVDLMERENIKENLDLIADYGFYSVLTIRPTWEGGSYKSSEGERLALFEELIPHPAVGCVDVELRAEILPDVREIVRSEGKKLIVSYHDFRRTPDREEIEGVFNGAVSKGADIVKLAFMGNSRSDAARVCSVMADFSHPKIFMVMGEYGKFTRVVGFSFGSLLTYTFFGEPVAPGQIEAETLIELLIQFYPEYRREREKFLKGALL</sequence>
<dbReference type="Proteomes" id="UP000280881">
    <property type="component" value="Unassembled WGS sequence"/>
</dbReference>
<dbReference type="EC" id="4.2.1.10" evidence="4"/>
<feature type="active site" description="Schiff-base intermediate with substrate" evidence="4">
    <location>
        <position position="155"/>
    </location>
</feature>
<comment type="subunit">
    <text evidence="4">Homodimer.</text>
</comment>
<comment type="catalytic activity">
    <reaction evidence="1 4">
        <text>3-dehydroquinate = 3-dehydroshikimate + H2O</text>
        <dbReference type="Rhea" id="RHEA:21096"/>
        <dbReference type="ChEBI" id="CHEBI:15377"/>
        <dbReference type="ChEBI" id="CHEBI:16630"/>
        <dbReference type="ChEBI" id="CHEBI:32364"/>
        <dbReference type="EC" id="4.2.1.10"/>
    </reaction>
</comment>
<feature type="binding site" evidence="4">
    <location>
        <begin position="39"/>
        <end position="41"/>
    </location>
    <ligand>
        <name>3-dehydroquinate</name>
        <dbReference type="ChEBI" id="CHEBI:32364"/>
    </ligand>
</feature>
<dbReference type="GO" id="GO:0009423">
    <property type="term" value="P:chorismate biosynthetic process"/>
    <property type="evidence" value="ECO:0007669"/>
    <property type="project" value="UniProtKB-UniRule"/>
</dbReference>
<dbReference type="GO" id="GO:0003855">
    <property type="term" value="F:3-dehydroquinate dehydratase activity"/>
    <property type="evidence" value="ECO:0007669"/>
    <property type="project" value="UniProtKB-UniRule"/>
</dbReference>
<evidence type="ECO:0000256" key="2">
    <source>
        <dbReference type="ARBA" id="ARBA00023239"/>
    </source>
</evidence>
<accession>A0A420W8A1</accession>